<dbReference type="InParanoid" id="H2XQB9"/>
<evidence type="ECO:0000313" key="1">
    <source>
        <dbReference type="Ensembl" id="ENSCINP00000031853.1"/>
    </source>
</evidence>
<reference evidence="1" key="3">
    <citation type="submission" date="2025-09" db="UniProtKB">
        <authorList>
            <consortium name="Ensembl"/>
        </authorList>
    </citation>
    <scope>IDENTIFICATION</scope>
</reference>
<keyword evidence="2" id="KW-1185">Reference proteome</keyword>
<dbReference type="Proteomes" id="UP000008144">
    <property type="component" value="Unassembled WGS sequence"/>
</dbReference>
<evidence type="ECO:0000313" key="2">
    <source>
        <dbReference type="Proteomes" id="UP000008144"/>
    </source>
</evidence>
<dbReference type="AlphaFoldDB" id="H2XQB9"/>
<organism evidence="1 2">
    <name type="scientific">Ciona intestinalis</name>
    <name type="common">Transparent sea squirt</name>
    <name type="synonym">Ascidia intestinalis</name>
    <dbReference type="NCBI Taxonomy" id="7719"/>
    <lineage>
        <taxon>Eukaryota</taxon>
        <taxon>Metazoa</taxon>
        <taxon>Chordata</taxon>
        <taxon>Tunicata</taxon>
        <taxon>Ascidiacea</taxon>
        <taxon>Phlebobranchia</taxon>
        <taxon>Cionidae</taxon>
        <taxon>Ciona</taxon>
    </lineage>
</organism>
<protein>
    <submittedName>
        <fullName evidence="1">Uncharacterized protein</fullName>
    </submittedName>
</protein>
<reference evidence="2" key="1">
    <citation type="journal article" date="2002" name="Science">
        <title>The draft genome of Ciona intestinalis: insights into chordate and vertebrate origins.</title>
        <authorList>
            <person name="Dehal P."/>
            <person name="Satou Y."/>
            <person name="Campbell R.K."/>
            <person name="Chapman J."/>
            <person name="Degnan B."/>
            <person name="De Tomaso A."/>
            <person name="Davidson B."/>
            <person name="Di Gregorio A."/>
            <person name="Gelpke M."/>
            <person name="Goodstein D.M."/>
            <person name="Harafuji N."/>
            <person name="Hastings K.E."/>
            <person name="Ho I."/>
            <person name="Hotta K."/>
            <person name="Huang W."/>
            <person name="Kawashima T."/>
            <person name="Lemaire P."/>
            <person name="Martinez D."/>
            <person name="Meinertzhagen I.A."/>
            <person name="Necula S."/>
            <person name="Nonaka M."/>
            <person name="Putnam N."/>
            <person name="Rash S."/>
            <person name="Saiga H."/>
            <person name="Satake M."/>
            <person name="Terry A."/>
            <person name="Yamada L."/>
            <person name="Wang H.G."/>
            <person name="Awazu S."/>
            <person name="Azumi K."/>
            <person name="Boore J."/>
            <person name="Branno M."/>
            <person name="Chin-Bow S."/>
            <person name="DeSantis R."/>
            <person name="Doyle S."/>
            <person name="Francino P."/>
            <person name="Keys D.N."/>
            <person name="Haga S."/>
            <person name="Hayashi H."/>
            <person name="Hino K."/>
            <person name="Imai K.S."/>
            <person name="Inaba K."/>
            <person name="Kano S."/>
            <person name="Kobayashi K."/>
            <person name="Kobayashi M."/>
            <person name="Lee B.I."/>
            <person name="Makabe K.W."/>
            <person name="Manohar C."/>
            <person name="Matassi G."/>
            <person name="Medina M."/>
            <person name="Mochizuki Y."/>
            <person name="Mount S."/>
            <person name="Morishita T."/>
            <person name="Miura S."/>
            <person name="Nakayama A."/>
            <person name="Nishizaka S."/>
            <person name="Nomoto H."/>
            <person name="Ohta F."/>
            <person name="Oishi K."/>
            <person name="Rigoutsos I."/>
            <person name="Sano M."/>
            <person name="Sasaki A."/>
            <person name="Sasakura Y."/>
            <person name="Shoguchi E."/>
            <person name="Shin-i T."/>
            <person name="Spagnuolo A."/>
            <person name="Stainier D."/>
            <person name="Suzuki M.M."/>
            <person name="Tassy O."/>
            <person name="Takatori N."/>
            <person name="Tokuoka M."/>
            <person name="Yagi K."/>
            <person name="Yoshizaki F."/>
            <person name="Wada S."/>
            <person name="Zhang C."/>
            <person name="Hyatt P.D."/>
            <person name="Larimer F."/>
            <person name="Detter C."/>
            <person name="Doggett N."/>
            <person name="Glavina T."/>
            <person name="Hawkins T."/>
            <person name="Richardson P."/>
            <person name="Lucas S."/>
            <person name="Kohara Y."/>
            <person name="Levine M."/>
            <person name="Satoh N."/>
            <person name="Rokhsar D.S."/>
        </authorList>
    </citation>
    <scope>NUCLEOTIDE SEQUENCE [LARGE SCALE GENOMIC DNA]</scope>
</reference>
<dbReference type="HOGENOM" id="CLU_2687077_0_0_1"/>
<dbReference type="Ensembl" id="ENSCINT00000034323.1">
    <property type="protein sequence ID" value="ENSCINP00000031853.1"/>
    <property type="gene ID" value="ENSCING00000019350.1"/>
</dbReference>
<sequence length="74" mass="8668">MQEARWGGSGSRTKQELHCMYHFLEEPLYENAKINQHCRKSTTVPVSLLILHHSKNTMYCVLICLIILRFSKPH</sequence>
<proteinExistence type="predicted"/>
<accession>H2XQB9</accession>
<name>H2XQB9_CIOIN</name>
<reference evidence="1" key="2">
    <citation type="submission" date="2025-08" db="UniProtKB">
        <authorList>
            <consortium name="Ensembl"/>
        </authorList>
    </citation>
    <scope>IDENTIFICATION</scope>
</reference>